<dbReference type="EMBL" id="CP016171">
    <property type="protein sequence ID" value="ANN73101.1"/>
    <property type="molecule type" value="Genomic_DNA"/>
</dbReference>
<dbReference type="InterPro" id="IPR029062">
    <property type="entry name" value="Class_I_gatase-like"/>
</dbReference>
<evidence type="ECO:0000313" key="6">
    <source>
        <dbReference type="EMBL" id="ANN73101.1"/>
    </source>
</evidence>
<keyword evidence="3" id="KW-0169">Cobalamin biosynthesis</keyword>
<organism evidence="6 7">
    <name type="scientific">Bordetella bronchialis</name>
    <dbReference type="NCBI Taxonomy" id="463025"/>
    <lineage>
        <taxon>Bacteria</taxon>
        <taxon>Pseudomonadati</taxon>
        <taxon>Pseudomonadota</taxon>
        <taxon>Betaproteobacteria</taxon>
        <taxon>Burkholderiales</taxon>
        <taxon>Alcaligenaceae</taxon>
        <taxon>Bordetella</taxon>
    </lineage>
</organism>
<dbReference type="AlphaFoldDB" id="A0A193G0X0"/>
<dbReference type="RefSeq" id="WP_066670899.1">
    <property type="nucleotide sequence ID" value="NZ_CP016171.1"/>
</dbReference>
<evidence type="ECO:0000256" key="4">
    <source>
        <dbReference type="ARBA" id="ARBA00022962"/>
    </source>
</evidence>
<dbReference type="GO" id="GO:0009236">
    <property type="term" value="P:cobalamin biosynthetic process"/>
    <property type="evidence" value="ECO:0007669"/>
    <property type="project" value="UniProtKB-KW"/>
</dbReference>
<evidence type="ECO:0000256" key="3">
    <source>
        <dbReference type="ARBA" id="ARBA00022573"/>
    </source>
</evidence>
<dbReference type="SUPFAM" id="SSF52317">
    <property type="entry name" value="Class I glutamine amidotransferase-like"/>
    <property type="match status" value="1"/>
</dbReference>
<proteinExistence type="inferred from homology"/>
<evidence type="ECO:0000313" key="7">
    <source>
        <dbReference type="Proteomes" id="UP000092213"/>
    </source>
</evidence>
<reference evidence="6 7" key="1">
    <citation type="submission" date="2016-06" db="EMBL/GenBank/DDBJ databases">
        <title>Complete genome sequences of Bordetella bronchialis and Bordetella flabilis.</title>
        <authorList>
            <person name="LiPuma J.J."/>
            <person name="Spilker T."/>
        </authorList>
    </citation>
    <scope>NUCLEOTIDE SEQUENCE [LARGE SCALE GENOMIC DNA]</scope>
    <source>
        <strain evidence="6 7">AU17976</strain>
    </source>
</reference>
<name>A0A193G0X0_9BORD</name>
<dbReference type="Pfam" id="PF07685">
    <property type="entry name" value="GATase_3"/>
    <property type="match status" value="1"/>
</dbReference>
<evidence type="ECO:0000256" key="1">
    <source>
        <dbReference type="ARBA" id="ARBA00004953"/>
    </source>
</evidence>
<sequence length="470" mass="50698">MASLLSWSRHGDALGIAVLAHRAAALGHAVHLTSDGYAGPATLAAVARRTGLPQAAVTPADAPLPADARGIAVPRIVLYCGAAIGYPYYAYYSHCLWSLGLPYRRADAADIAGGMLDQADVLILPGGFATWGLDRIESQPGVDAAIRGFLARGGAGIGSCGGAYYFSAGRPHWLGILDAKPRYTHEYLHTGAGLLNVRLEDAALRRDLPESMELAYYHGPVYERGPRRARTVAGFESHIMATRLFIDNPLDADRFDRVMRERAAILASDAPAGRVIGFSPHPEMGEFLRKAMALDGYVRKYLPVRGRKTMDETLRFYAKEDCLSFRLVLNAALMLGAFDGKPGRPPIAPPAAVRPLAQDLRRVGEAWRASADDLAAGLAGEEPELAGLMADMLRELTAEWRALLADEDIFDGADVAVARELGLVLDDAVQALRGPTRRAVEMLVLLELPVRLLAAAARIARFDRAVKESM</sequence>
<gene>
    <name evidence="6" type="ORF">BAU08_18695</name>
</gene>
<feature type="domain" description="CobB/CobQ-like glutamine amidotransferase" evidence="5">
    <location>
        <begin position="115"/>
        <end position="239"/>
    </location>
</feature>
<comment type="similarity">
    <text evidence="2">Belongs to the CobB/CobQ family. CobQ subfamily.</text>
</comment>
<dbReference type="Proteomes" id="UP000092213">
    <property type="component" value="Chromosome"/>
</dbReference>
<evidence type="ECO:0000256" key="2">
    <source>
        <dbReference type="ARBA" id="ARBA00006205"/>
    </source>
</evidence>
<dbReference type="InterPro" id="IPR011698">
    <property type="entry name" value="GATase_3"/>
</dbReference>
<dbReference type="STRING" id="463025.BAU08_18695"/>
<evidence type="ECO:0000259" key="5">
    <source>
        <dbReference type="Pfam" id="PF07685"/>
    </source>
</evidence>
<dbReference type="GO" id="GO:0003824">
    <property type="term" value="F:catalytic activity"/>
    <property type="evidence" value="ECO:0007669"/>
    <property type="project" value="InterPro"/>
</dbReference>
<comment type="pathway">
    <text evidence="1">Cofactor biosynthesis; adenosylcobalamin biosynthesis.</text>
</comment>
<accession>A0A193G0X0</accession>
<dbReference type="Gene3D" id="3.40.50.880">
    <property type="match status" value="1"/>
</dbReference>
<protein>
    <recommendedName>
        <fullName evidence="5">CobB/CobQ-like glutamine amidotransferase domain-containing protein</fullName>
    </recommendedName>
</protein>
<keyword evidence="4" id="KW-0315">Glutamine amidotransferase</keyword>